<dbReference type="EMBL" id="NBSK02000004">
    <property type="protein sequence ID" value="KAJ0214249.1"/>
    <property type="molecule type" value="Genomic_DNA"/>
</dbReference>
<dbReference type="InterPro" id="IPR012337">
    <property type="entry name" value="RNaseH-like_sf"/>
</dbReference>
<evidence type="ECO:0000313" key="2">
    <source>
        <dbReference type="Proteomes" id="UP000235145"/>
    </source>
</evidence>
<keyword evidence="2" id="KW-1185">Reference proteome</keyword>
<dbReference type="Proteomes" id="UP000235145">
    <property type="component" value="Unassembled WGS sequence"/>
</dbReference>
<organism evidence="1 2">
    <name type="scientific">Lactuca sativa</name>
    <name type="common">Garden lettuce</name>
    <dbReference type="NCBI Taxonomy" id="4236"/>
    <lineage>
        <taxon>Eukaryota</taxon>
        <taxon>Viridiplantae</taxon>
        <taxon>Streptophyta</taxon>
        <taxon>Embryophyta</taxon>
        <taxon>Tracheophyta</taxon>
        <taxon>Spermatophyta</taxon>
        <taxon>Magnoliopsida</taxon>
        <taxon>eudicotyledons</taxon>
        <taxon>Gunneridae</taxon>
        <taxon>Pentapetalae</taxon>
        <taxon>asterids</taxon>
        <taxon>campanulids</taxon>
        <taxon>Asterales</taxon>
        <taxon>Asteraceae</taxon>
        <taxon>Cichorioideae</taxon>
        <taxon>Cichorieae</taxon>
        <taxon>Lactucinae</taxon>
        <taxon>Lactuca</taxon>
    </lineage>
</organism>
<reference evidence="1 2" key="1">
    <citation type="journal article" date="2017" name="Nat. Commun.">
        <title>Genome assembly with in vitro proximity ligation data and whole-genome triplication in lettuce.</title>
        <authorList>
            <person name="Reyes-Chin-Wo S."/>
            <person name="Wang Z."/>
            <person name="Yang X."/>
            <person name="Kozik A."/>
            <person name="Arikit S."/>
            <person name="Song C."/>
            <person name="Xia L."/>
            <person name="Froenicke L."/>
            <person name="Lavelle D.O."/>
            <person name="Truco M.J."/>
            <person name="Xia R."/>
            <person name="Zhu S."/>
            <person name="Xu C."/>
            <person name="Xu H."/>
            <person name="Xu X."/>
            <person name="Cox K."/>
            <person name="Korf I."/>
            <person name="Meyers B.C."/>
            <person name="Michelmore R.W."/>
        </authorList>
    </citation>
    <scope>NUCLEOTIDE SEQUENCE [LARGE SCALE GENOMIC DNA]</scope>
    <source>
        <strain evidence="2">cv. Salinas</strain>
        <tissue evidence="1">Seedlings</tissue>
    </source>
</reference>
<dbReference type="AlphaFoldDB" id="A0A9R1XLJ7"/>
<gene>
    <name evidence="1" type="ORF">LSAT_V11C400158690</name>
</gene>
<evidence type="ECO:0000313" key="1">
    <source>
        <dbReference type="EMBL" id="KAJ0214249.1"/>
    </source>
</evidence>
<name>A0A9R1XLJ7_LACSA</name>
<protein>
    <submittedName>
        <fullName evidence="1">Uncharacterized protein</fullName>
    </submittedName>
</protein>
<dbReference type="SUPFAM" id="SSF53098">
    <property type="entry name" value="Ribonuclease H-like"/>
    <property type="match status" value="1"/>
</dbReference>
<accession>A0A9R1XLJ7</accession>
<sequence>MVISNDFKKMLKLRNAVEYEKPALGYVYEGMYRARRRINELFKKKKELYKPYTDIIDRHWDRMLRKSIHCAVYWLNPVFQYNHENVCSKREVFQGVLDMVEKNFSGTSIVDLTLSLGKFRDIEGTFGRYSVIASRTSTHPGNILSPLGILRPCNYNTYNNYESIT</sequence>
<proteinExistence type="predicted"/>
<comment type="caution">
    <text evidence="1">The sequence shown here is derived from an EMBL/GenBank/DDBJ whole genome shotgun (WGS) entry which is preliminary data.</text>
</comment>